<dbReference type="Proteomes" id="UP001140091">
    <property type="component" value="Unassembled WGS sequence"/>
</dbReference>
<name>A0A9W8J257_9AGAR</name>
<keyword evidence="5" id="KW-1185">Reference proteome</keyword>
<evidence type="ECO:0000313" key="4">
    <source>
        <dbReference type="EMBL" id="KAJ2926907.1"/>
    </source>
</evidence>
<gene>
    <name evidence="4" type="ORF">H1R20_g10165</name>
</gene>
<dbReference type="GO" id="GO:0005829">
    <property type="term" value="C:cytosol"/>
    <property type="evidence" value="ECO:0007669"/>
    <property type="project" value="TreeGrafter"/>
</dbReference>
<accession>A0A9W8J257</accession>
<feature type="non-terminal residue" evidence="4">
    <location>
        <position position="227"/>
    </location>
</feature>
<dbReference type="EMBL" id="JANBPK010001042">
    <property type="protein sequence ID" value="KAJ2926907.1"/>
    <property type="molecule type" value="Genomic_DNA"/>
</dbReference>
<organism evidence="4 5">
    <name type="scientific">Candolleomyces eurysporus</name>
    <dbReference type="NCBI Taxonomy" id="2828524"/>
    <lineage>
        <taxon>Eukaryota</taxon>
        <taxon>Fungi</taxon>
        <taxon>Dikarya</taxon>
        <taxon>Basidiomycota</taxon>
        <taxon>Agaricomycotina</taxon>
        <taxon>Agaricomycetes</taxon>
        <taxon>Agaricomycetidae</taxon>
        <taxon>Agaricales</taxon>
        <taxon>Agaricineae</taxon>
        <taxon>Psathyrellaceae</taxon>
        <taxon>Candolleomyces</taxon>
    </lineage>
</organism>
<dbReference type="InterPro" id="IPR008971">
    <property type="entry name" value="HSP40/DnaJ_pept-bd"/>
</dbReference>
<reference evidence="4" key="1">
    <citation type="submission" date="2022-06" db="EMBL/GenBank/DDBJ databases">
        <title>Genome Sequence of Candolleomyces eurysporus.</title>
        <authorList>
            <person name="Buettner E."/>
        </authorList>
    </citation>
    <scope>NUCLEOTIDE SEQUENCE</scope>
    <source>
        <strain evidence="4">VTCC 930004</strain>
    </source>
</reference>
<dbReference type="PANTHER" id="PTHR24078">
    <property type="entry name" value="DNAJ HOMOLOG SUBFAMILY C MEMBER"/>
    <property type="match status" value="1"/>
</dbReference>
<evidence type="ECO:0000259" key="3">
    <source>
        <dbReference type="Pfam" id="PF01556"/>
    </source>
</evidence>
<dbReference type="SUPFAM" id="SSF49493">
    <property type="entry name" value="HSP40/DnaJ peptide-binding domain"/>
    <property type="match status" value="1"/>
</dbReference>
<dbReference type="AlphaFoldDB" id="A0A9W8J257"/>
<dbReference type="Pfam" id="PF01556">
    <property type="entry name" value="DnaJ_C"/>
    <property type="match status" value="1"/>
</dbReference>
<evidence type="ECO:0000256" key="2">
    <source>
        <dbReference type="SAM" id="MobiDB-lite"/>
    </source>
</evidence>
<dbReference type="InterPro" id="IPR051339">
    <property type="entry name" value="DnaJ_subfamily_B"/>
</dbReference>
<feature type="domain" description="Chaperone DnaJ C-terminal" evidence="3">
    <location>
        <begin position="79"/>
        <end position="227"/>
    </location>
</feature>
<evidence type="ECO:0000256" key="1">
    <source>
        <dbReference type="ARBA" id="ARBA00023186"/>
    </source>
</evidence>
<comment type="caution">
    <text evidence="4">The sequence shown here is derived from an EMBL/GenBank/DDBJ whole genome shotgun (WGS) entry which is preliminary data.</text>
</comment>
<dbReference type="Gene3D" id="2.60.260.20">
    <property type="entry name" value="Urease metallochaperone UreE, N-terminal domain"/>
    <property type="match status" value="2"/>
</dbReference>
<dbReference type="OrthoDB" id="10250354at2759"/>
<keyword evidence="1" id="KW-0143">Chaperone</keyword>
<dbReference type="GO" id="GO:0051082">
    <property type="term" value="F:unfolded protein binding"/>
    <property type="evidence" value="ECO:0007669"/>
    <property type="project" value="InterPro"/>
</dbReference>
<protein>
    <recommendedName>
        <fullName evidence="3">Chaperone DnaJ C-terminal domain-containing protein</fullName>
    </recommendedName>
</protein>
<dbReference type="GO" id="GO:0006457">
    <property type="term" value="P:protein folding"/>
    <property type="evidence" value="ECO:0007669"/>
    <property type="project" value="InterPro"/>
</dbReference>
<sequence length="227" mass="26131">MPVRWDDIDPPTYAESTSTDQNSFQRRSARHHGILKNTHHTCRDHDYHTSNHVGYLDLPEYSILPSRSRLKSETHSEHLSFSTEDLYYGKEVHVTFVKWHLDGRKTVENLTITVPPNCPDGTVYLFDGAGHQLRNGHYQDMYFIVGEEQDDGIFHRDGNNLYAFVLVPWTSKLETQVCSFHVEGPDGTVYSIDVDYHTTKMTHGITKIRGKGLPIYKGQRRGDLIIE</sequence>
<dbReference type="GO" id="GO:0051087">
    <property type="term" value="F:protein-folding chaperone binding"/>
    <property type="evidence" value="ECO:0007669"/>
    <property type="project" value="TreeGrafter"/>
</dbReference>
<feature type="compositionally biased region" description="Polar residues" evidence="2">
    <location>
        <begin position="14"/>
        <end position="24"/>
    </location>
</feature>
<dbReference type="InterPro" id="IPR002939">
    <property type="entry name" value="DnaJ_C"/>
</dbReference>
<feature type="region of interest" description="Disordered" evidence="2">
    <location>
        <begin position="1"/>
        <end position="24"/>
    </location>
</feature>
<dbReference type="PANTHER" id="PTHR24078:SF553">
    <property type="entry name" value="DNAJ HOMOLOG SUBFAMILY B MEMBER 5"/>
    <property type="match status" value="1"/>
</dbReference>
<proteinExistence type="predicted"/>
<evidence type="ECO:0000313" key="5">
    <source>
        <dbReference type="Proteomes" id="UP001140091"/>
    </source>
</evidence>